<feature type="domain" description="MurNAc-LAA" evidence="4">
    <location>
        <begin position="479"/>
        <end position="590"/>
    </location>
</feature>
<keyword evidence="1 3" id="KW-0732">Signal</keyword>
<dbReference type="InterPro" id="IPR050695">
    <property type="entry name" value="N-acetylmuramoyl_amidase_3"/>
</dbReference>
<dbReference type="InterPro" id="IPR032812">
    <property type="entry name" value="SbsA_Ig"/>
</dbReference>
<dbReference type="Pfam" id="PF13205">
    <property type="entry name" value="Big_5"/>
    <property type="match status" value="1"/>
</dbReference>
<dbReference type="CDD" id="cd02696">
    <property type="entry name" value="MurNAc-LAA"/>
    <property type="match status" value="2"/>
</dbReference>
<dbReference type="PANTHER" id="PTHR30404:SF0">
    <property type="entry name" value="N-ACETYLMURAMOYL-L-ALANINE AMIDASE AMIC"/>
    <property type="match status" value="1"/>
</dbReference>
<reference evidence="5 6" key="1">
    <citation type="submission" date="2020-05" db="EMBL/GenBank/DDBJ databases">
        <title>Draft genome sequence of Clostridium cochlearium strain AGROS13 isolated from a sheep dairy farm in New Zealand.</title>
        <authorList>
            <person name="Gupta T.B."/>
            <person name="Jauregui R."/>
            <person name="Risson A.N."/>
            <person name="Brightwell G."/>
            <person name="Maclean P."/>
        </authorList>
    </citation>
    <scope>NUCLEOTIDE SEQUENCE [LARGE SCALE GENOMIC DNA]</scope>
    <source>
        <strain evidence="5 6">AGROS13</strain>
    </source>
</reference>
<dbReference type="RefSeq" id="WP_171303698.1">
    <property type="nucleotide sequence ID" value="NZ_JABFIF010000019.1"/>
</dbReference>
<proteinExistence type="predicted"/>
<evidence type="ECO:0000313" key="5">
    <source>
        <dbReference type="EMBL" id="NOH16595.1"/>
    </source>
</evidence>
<evidence type="ECO:0000256" key="1">
    <source>
        <dbReference type="ARBA" id="ARBA00022729"/>
    </source>
</evidence>
<gene>
    <name evidence="5" type="ORF">HMJ28_09385</name>
</gene>
<dbReference type="Gene3D" id="3.40.630.40">
    <property type="entry name" value="Zn-dependent exopeptidases"/>
    <property type="match status" value="2"/>
</dbReference>
<protein>
    <submittedName>
        <fullName evidence="5">N-acetylmuramoyl-L-alanine amidase</fullName>
    </submittedName>
</protein>
<dbReference type="PANTHER" id="PTHR30404">
    <property type="entry name" value="N-ACETYLMURAMOYL-L-ALANINE AMIDASE"/>
    <property type="match status" value="1"/>
</dbReference>
<feature type="signal peptide" evidence="3">
    <location>
        <begin position="1"/>
        <end position="28"/>
    </location>
</feature>
<keyword evidence="2" id="KW-0378">Hydrolase</keyword>
<organism evidence="5 6">
    <name type="scientific">Clostridium cochlearium</name>
    <dbReference type="NCBI Taxonomy" id="1494"/>
    <lineage>
        <taxon>Bacteria</taxon>
        <taxon>Bacillati</taxon>
        <taxon>Bacillota</taxon>
        <taxon>Clostridia</taxon>
        <taxon>Eubacteriales</taxon>
        <taxon>Clostridiaceae</taxon>
        <taxon>Clostridium</taxon>
    </lineage>
</organism>
<dbReference type="SUPFAM" id="SSF53187">
    <property type="entry name" value="Zn-dependent exopeptidases"/>
    <property type="match status" value="2"/>
</dbReference>
<dbReference type="Pfam" id="PF01520">
    <property type="entry name" value="Amidase_3"/>
    <property type="match status" value="2"/>
</dbReference>
<dbReference type="EMBL" id="JABFIF010000019">
    <property type="protein sequence ID" value="NOH16595.1"/>
    <property type="molecule type" value="Genomic_DNA"/>
</dbReference>
<feature type="domain" description="MurNAc-LAA" evidence="4">
    <location>
        <begin position="215"/>
        <end position="317"/>
    </location>
</feature>
<evidence type="ECO:0000256" key="3">
    <source>
        <dbReference type="SAM" id="SignalP"/>
    </source>
</evidence>
<evidence type="ECO:0000256" key="2">
    <source>
        <dbReference type="ARBA" id="ARBA00022801"/>
    </source>
</evidence>
<accession>A0A7Y3XZB8</accession>
<comment type="caution">
    <text evidence="5">The sequence shown here is derived from an EMBL/GenBank/DDBJ whole genome shotgun (WGS) entry which is preliminary data.</text>
</comment>
<evidence type="ECO:0000313" key="6">
    <source>
        <dbReference type="Proteomes" id="UP000528432"/>
    </source>
</evidence>
<dbReference type="GO" id="GO:0030288">
    <property type="term" value="C:outer membrane-bounded periplasmic space"/>
    <property type="evidence" value="ECO:0007669"/>
    <property type="project" value="TreeGrafter"/>
</dbReference>
<feature type="chain" id="PRO_5031016893" evidence="3">
    <location>
        <begin position="29"/>
        <end position="597"/>
    </location>
</feature>
<dbReference type="SMART" id="SM00646">
    <property type="entry name" value="Ami_3"/>
    <property type="match status" value="2"/>
</dbReference>
<dbReference type="GO" id="GO:0008745">
    <property type="term" value="F:N-acetylmuramoyl-L-alanine amidase activity"/>
    <property type="evidence" value="ECO:0007669"/>
    <property type="project" value="InterPro"/>
</dbReference>
<dbReference type="Pfam" id="PF07532">
    <property type="entry name" value="Big_4"/>
    <property type="match status" value="1"/>
</dbReference>
<dbReference type="GO" id="GO:0009253">
    <property type="term" value="P:peptidoglycan catabolic process"/>
    <property type="evidence" value="ECO:0007669"/>
    <property type="project" value="InterPro"/>
</dbReference>
<dbReference type="Proteomes" id="UP000528432">
    <property type="component" value="Unassembled WGS sequence"/>
</dbReference>
<dbReference type="InterPro" id="IPR002508">
    <property type="entry name" value="MurNAc-LAA_cat"/>
</dbReference>
<dbReference type="Gene3D" id="2.60.40.1220">
    <property type="match status" value="1"/>
</dbReference>
<dbReference type="InterPro" id="IPR011081">
    <property type="entry name" value="Big_4"/>
</dbReference>
<name>A0A7Y3XZB8_CLOCO</name>
<dbReference type="AlphaFoldDB" id="A0A7Y3XZB8"/>
<evidence type="ECO:0000259" key="4">
    <source>
        <dbReference type="SMART" id="SM00646"/>
    </source>
</evidence>
<sequence>MKNYKSLIVFSAVFLCLFLLSTSYSVKASEDFKIIATKQDVDQNKRWIIKFNDILRISTVNNNTIYVTDENGKKVETNLEVSADKKSVYISPKGSYGYGKTYFLIANKGIEKLSGKSMATNVKMKFIIKNNTAVPPIDENGFAICIDAGHGGSDTGNSGPNGALEKDIDLDVALKAGSILENAGIKVVYTRKDDNIKYGESDFKSRFEVIDITPVDAVVSIHCNIAANNDATGIETFHKEGDFIGKNLADKIQGKLSSYTGMRNRGVKTGNFQEIYAVNEPIVKVLLGFINNPQDEKKLTDSSTQEKLGKAIADGILDYYKENINNEYNNITIASVDDIIKSVSQGEKYELPSKINVKTIQGGTKEENITWNSTVANTTKAGTYAYKGRVNGYPKEVILTLLVIGKGNSKHTVCIDPGHGGYDSGAVGPTGIKEKDITLKVAKKTGSILQNKGVKVVYTRTSDEVSWPSSEGLDLKKRTEIANSMNPNYFVSIHCNSVDNIPSAKGTETYYSSGSILGQKLATNVQNELIKNLGTINRGTKTANFYVLRNSTSPAILAELEFISNVEGEKNLNTDEFQNKCAQSIANGILKSLGLLN</sequence>
<dbReference type="InterPro" id="IPR014755">
    <property type="entry name" value="Cu-Rt/internalin_Ig-like"/>
</dbReference>